<reference evidence="6 7" key="1">
    <citation type="journal article" date="2015" name="Genome Announc.">
        <title>Draft Genome Sequences of Marine Isolates of Thalassomonas viridans and Thalassomonas actiniarum.</title>
        <authorList>
            <person name="Olonade I."/>
            <person name="van Zyl L.J."/>
            <person name="Trindade M."/>
        </authorList>
    </citation>
    <scope>NUCLEOTIDE SEQUENCE [LARGE SCALE GENOMIC DNA]</scope>
    <source>
        <strain evidence="6 7">XOM25</strain>
    </source>
</reference>
<dbReference type="PROSITE" id="PS51063">
    <property type="entry name" value="HTH_CRP_2"/>
    <property type="match status" value="1"/>
</dbReference>
<keyword evidence="2" id="KW-0238">DNA-binding</keyword>
<dbReference type="Gene3D" id="2.60.120.10">
    <property type="entry name" value="Jelly Rolls"/>
    <property type="match status" value="1"/>
</dbReference>
<dbReference type="FunFam" id="2.60.120.10:FF:000004">
    <property type="entry name" value="Fumarate/nitrate reduction transcriptional regulator Fnr"/>
    <property type="match status" value="1"/>
</dbReference>
<dbReference type="PROSITE" id="PS50042">
    <property type="entry name" value="CNMP_BINDING_3"/>
    <property type="match status" value="1"/>
</dbReference>
<dbReference type="InterPro" id="IPR000595">
    <property type="entry name" value="cNMP-bd_dom"/>
</dbReference>
<dbReference type="EMBL" id="CP059733">
    <property type="protein sequence ID" value="WDE07372.1"/>
    <property type="molecule type" value="Genomic_DNA"/>
</dbReference>
<dbReference type="CDD" id="cd00092">
    <property type="entry name" value="HTH_CRP"/>
    <property type="match status" value="1"/>
</dbReference>
<dbReference type="Gene3D" id="1.10.10.10">
    <property type="entry name" value="Winged helix-like DNA-binding domain superfamily/Winged helix DNA-binding domain"/>
    <property type="match status" value="1"/>
</dbReference>
<dbReference type="CDD" id="cd00038">
    <property type="entry name" value="CAP_ED"/>
    <property type="match status" value="1"/>
</dbReference>
<keyword evidence="1" id="KW-0805">Transcription regulation</keyword>
<evidence type="ECO:0000313" key="7">
    <source>
        <dbReference type="Proteomes" id="UP000032352"/>
    </source>
</evidence>
<dbReference type="SMART" id="SM00100">
    <property type="entry name" value="cNMP"/>
    <property type="match status" value="1"/>
</dbReference>
<dbReference type="InterPro" id="IPR018490">
    <property type="entry name" value="cNMP-bd_dom_sf"/>
</dbReference>
<dbReference type="PRINTS" id="PR00034">
    <property type="entry name" value="HTHCRP"/>
</dbReference>
<feature type="domain" description="Cyclic nucleotide-binding" evidence="4">
    <location>
        <begin position="24"/>
        <end position="107"/>
    </location>
</feature>
<dbReference type="InterPro" id="IPR036388">
    <property type="entry name" value="WH-like_DNA-bd_sf"/>
</dbReference>
<gene>
    <name evidence="6" type="primary">fnr</name>
    <name evidence="6" type="ORF">SG34_011070</name>
</gene>
<dbReference type="KEGG" id="tvd:SG34_011070"/>
<dbReference type="NCBIfam" id="NF008365">
    <property type="entry name" value="PRK11161.1"/>
    <property type="match status" value="1"/>
</dbReference>
<feature type="domain" description="HTH crp-type" evidence="5">
    <location>
        <begin position="158"/>
        <end position="231"/>
    </location>
</feature>
<evidence type="ECO:0000256" key="1">
    <source>
        <dbReference type="ARBA" id="ARBA00023015"/>
    </source>
</evidence>
<dbReference type="SMART" id="SM00419">
    <property type="entry name" value="HTH_CRP"/>
    <property type="match status" value="1"/>
</dbReference>
<reference evidence="6 7" key="2">
    <citation type="journal article" date="2022" name="Mar. Drugs">
        <title>Bioassay-Guided Fractionation Leads to the Detection of Cholic Acid Generated by the Rare Thalassomonas sp.</title>
        <authorList>
            <person name="Pheiffer F."/>
            <person name="Schneider Y.K."/>
            <person name="Hansen E.H."/>
            <person name="Andersen J.H."/>
            <person name="Isaksson J."/>
            <person name="Busche T."/>
            <person name="R C."/>
            <person name="Kalinowski J."/>
            <person name="Zyl L.V."/>
            <person name="Trindade M."/>
        </authorList>
    </citation>
    <scope>NUCLEOTIDE SEQUENCE [LARGE SCALE GENOMIC DNA]</scope>
    <source>
        <strain evidence="6 7">XOM25</strain>
    </source>
</reference>
<keyword evidence="7" id="KW-1185">Reference proteome</keyword>
<dbReference type="InterPro" id="IPR018335">
    <property type="entry name" value="Tscrpt_reg_HTH_Crp-type_CS"/>
</dbReference>
<dbReference type="Pfam" id="PF00027">
    <property type="entry name" value="cNMP_binding"/>
    <property type="match status" value="1"/>
</dbReference>
<protein>
    <submittedName>
        <fullName evidence="6">Fumarate/nitrate reduction transcriptional regulator Fnr</fullName>
    </submittedName>
</protein>
<dbReference type="SUPFAM" id="SSF46785">
    <property type="entry name" value="Winged helix' DNA-binding domain"/>
    <property type="match status" value="1"/>
</dbReference>
<dbReference type="InterPro" id="IPR050397">
    <property type="entry name" value="Env_Response_Regulators"/>
</dbReference>
<keyword evidence="3" id="KW-0804">Transcription</keyword>
<evidence type="ECO:0000256" key="2">
    <source>
        <dbReference type="ARBA" id="ARBA00023125"/>
    </source>
</evidence>
<dbReference type="PANTHER" id="PTHR24567:SF75">
    <property type="entry name" value="FUMARATE AND NITRATE REDUCTION REGULATORY PROTEIN"/>
    <property type="match status" value="1"/>
</dbReference>
<accession>A0AAE9Z6X9</accession>
<organism evidence="6 7">
    <name type="scientific">Thalassomonas viridans</name>
    <dbReference type="NCBI Taxonomy" id="137584"/>
    <lineage>
        <taxon>Bacteria</taxon>
        <taxon>Pseudomonadati</taxon>
        <taxon>Pseudomonadota</taxon>
        <taxon>Gammaproteobacteria</taxon>
        <taxon>Alteromonadales</taxon>
        <taxon>Colwelliaceae</taxon>
        <taxon>Thalassomonas</taxon>
    </lineage>
</organism>
<dbReference type="InterPro" id="IPR012318">
    <property type="entry name" value="HTH_CRP"/>
</dbReference>
<dbReference type="InterPro" id="IPR014710">
    <property type="entry name" value="RmlC-like_jellyroll"/>
</dbReference>
<sequence>MYNKQCGQSQHIHCQNCSISELCLPFSLNDQELDTLDNIIDRKRPIHKGDNLFHDGETLQSLYAVRSGTFKTFTVNEQGEEQITGFHLAGDLLGFDAIANTEHPSFAQALETAMVCEIPYNTLDSLSNSMPKLKKQILRLMSNEIKTDQDMLTLLNRKNAEQRVATFLANLSQRYHARGLSSSEFRLTMTRSDIGNYIGLTVETISRLLNRFHKNGLIHVDGKLIRILDIDKLNETALLKE</sequence>
<dbReference type="PANTHER" id="PTHR24567">
    <property type="entry name" value="CRP FAMILY TRANSCRIPTIONAL REGULATORY PROTEIN"/>
    <property type="match status" value="1"/>
</dbReference>
<dbReference type="Proteomes" id="UP000032352">
    <property type="component" value="Chromosome"/>
</dbReference>
<evidence type="ECO:0000256" key="3">
    <source>
        <dbReference type="ARBA" id="ARBA00023163"/>
    </source>
</evidence>
<evidence type="ECO:0000259" key="5">
    <source>
        <dbReference type="PROSITE" id="PS51063"/>
    </source>
</evidence>
<dbReference type="GO" id="GO:0003700">
    <property type="term" value="F:DNA-binding transcription factor activity"/>
    <property type="evidence" value="ECO:0007669"/>
    <property type="project" value="InterPro"/>
</dbReference>
<evidence type="ECO:0000313" key="6">
    <source>
        <dbReference type="EMBL" id="WDE07372.1"/>
    </source>
</evidence>
<dbReference type="RefSeq" id="WP_044837930.1">
    <property type="nucleotide sequence ID" value="NZ_CP059733.1"/>
</dbReference>
<dbReference type="FunFam" id="1.10.10.10:FF:000028">
    <property type="entry name" value="Fumarate/nitrate reduction transcriptional regulator Fnr"/>
    <property type="match status" value="1"/>
</dbReference>
<dbReference type="GO" id="GO:0005829">
    <property type="term" value="C:cytosol"/>
    <property type="evidence" value="ECO:0007669"/>
    <property type="project" value="TreeGrafter"/>
</dbReference>
<dbReference type="PROSITE" id="PS00042">
    <property type="entry name" value="HTH_CRP_1"/>
    <property type="match status" value="1"/>
</dbReference>
<dbReference type="SUPFAM" id="SSF51206">
    <property type="entry name" value="cAMP-binding domain-like"/>
    <property type="match status" value="1"/>
</dbReference>
<dbReference type="GO" id="GO:0003677">
    <property type="term" value="F:DNA binding"/>
    <property type="evidence" value="ECO:0007669"/>
    <property type="project" value="UniProtKB-KW"/>
</dbReference>
<evidence type="ECO:0000259" key="4">
    <source>
        <dbReference type="PROSITE" id="PS50042"/>
    </source>
</evidence>
<name>A0AAE9Z6X9_9GAMM</name>
<dbReference type="InterPro" id="IPR036390">
    <property type="entry name" value="WH_DNA-bd_sf"/>
</dbReference>
<dbReference type="Pfam" id="PF13545">
    <property type="entry name" value="HTH_Crp_2"/>
    <property type="match status" value="1"/>
</dbReference>
<proteinExistence type="predicted"/>
<dbReference type="AlphaFoldDB" id="A0AAE9Z6X9"/>